<evidence type="ECO:0000313" key="1">
    <source>
        <dbReference type="EMBL" id="MBD8084647.1"/>
    </source>
</evidence>
<name>A0ABR8ZH80_9FLAO</name>
<keyword evidence="2" id="KW-1185">Reference proteome</keyword>
<gene>
    <name evidence="1" type="ORF">IC610_19765</name>
</gene>
<dbReference type="Proteomes" id="UP000637299">
    <property type="component" value="Unassembled WGS sequence"/>
</dbReference>
<dbReference type="EMBL" id="JACYFS010000014">
    <property type="protein sequence ID" value="MBD8084647.1"/>
    <property type="molecule type" value="Genomic_DNA"/>
</dbReference>
<accession>A0ABR8ZH80</accession>
<proteinExistence type="predicted"/>
<protein>
    <submittedName>
        <fullName evidence="1">Uncharacterized protein</fullName>
    </submittedName>
</protein>
<comment type="caution">
    <text evidence="1">The sequence shown here is derived from an EMBL/GenBank/DDBJ whole genome shotgun (WGS) entry which is preliminary data.</text>
</comment>
<sequence length="80" mass="9130">MTLNLLLCARNSTEPLIHQLVETGKELNVGESFEYGTYYQSLLDSNTEKSFEDGYLEPGIYKVLQIEKDKDISNVKLQLT</sequence>
<reference evidence="1 2" key="1">
    <citation type="submission" date="2020-09" db="EMBL/GenBank/DDBJ databases">
        <title>Genome seq and assembly of Chryseobacterium sp.</title>
        <authorList>
            <person name="Chhetri G."/>
        </authorList>
    </citation>
    <scope>NUCLEOTIDE SEQUENCE [LARGE SCALE GENOMIC DNA]</scope>
    <source>
        <strain evidence="1 2">GCR10</strain>
    </source>
</reference>
<organism evidence="1 2">
    <name type="scientific">Chryseobacterium caseinilyticum</name>
    <dbReference type="NCBI Taxonomy" id="2771428"/>
    <lineage>
        <taxon>Bacteria</taxon>
        <taxon>Pseudomonadati</taxon>
        <taxon>Bacteroidota</taxon>
        <taxon>Flavobacteriia</taxon>
        <taxon>Flavobacteriales</taxon>
        <taxon>Weeksellaceae</taxon>
        <taxon>Chryseobacterium group</taxon>
        <taxon>Chryseobacterium</taxon>
    </lineage>
</organism>
<dbReference type="RefSeq" id="WP_191738596.1">
    <property type="nucleotide sequence ID" value="NZ_JACYFS010000014.1"/>
</dbReference>
<evidence type="ECO:0000313" key="2">
    <source>
        <dbReference type="Proteomes" id="UP000637299"/>
    </source>
</evidence>